<dbReference type="GO" id="GO:0005829">
    <property type="term" value="C:cytosol"/>
    <property type="evidence" value="ECO:0007669"/>
    <property type="project" value="TreeGrafter"/>
</dbReference>
<dbReference type="Proteomes" id="UP000000709">
    <property type="component" value="Unassembled WGS sequence"/>
</dbReference>
<dbReference type="HOGENOM" id="CLU_046496_1_0_1"/>
<dbReference type="OrthoDB" id="2104723at2759"/>
<dbReference type="InParanoid" id="G3AGG2"/>
<dbReference type="EC" id="2.7.1.35" evidence="2"/>
<reference evidence="8 9" key="1">
    <citation type="journal article" date="2011" name="Proc. Natl. Acad. Sci. U.S.A.">
        <title>Comparative genomics of xylose-fermenting fungi for enhanced biofuel production.</title>
        <authorList>
            <person name="Wohlbach D.J."/>
            <person name="Kuo A."/>
            <person name="Sato T.K."/>
            <person name="Potts K.M."/>
            <person name="Salamov A.A."/>
            <person name="LaButti K.M."/>
            <person name="Sun H."/>
            <person name="Clum A."/>
            <person name="Pangilinan J.L."/>
            <person name="Lindquist E.A."/>
            <person name="Lucas S."/>
            <person name="Lapidus A."/>
            <person name="Jin M."/>
            <person name="Gunawan C."/>
            <person name="Balan V."/>
            <person name="Dale B.E."/>
            <person name="Jeffries T.W."/>
            <person name="Zinkel R."/>
            <person name="Barry K.W."/>
            <person name="Grigoriev I.V."/>
            <person name="Gasch A.P."/>
        </authorList>
    </citation>
    <scope>NUCLEOTIDE SEQUENCE [LARGE SCALE GENOMIC DNA]</scope>
    <source>
        <strain evidence="9">NRRL Y-27907 / 11-Y1</strain>
    </source>
</reference>
<keyword evidence="3" id="KW-0808">Transferase</keyword>
<feature type="domain" description="Pyridoxamine kinase/Phosphomethylpyrimidine kinase" evidence="7">
    <location>
        <begin position="58"/>
        <end position="249"/>
    </location>
</feature>
<accession>G3AGG2</accession>
<sequence>MKSLLSVQSHVVHGYVGGRAAIFPLQTQGWEVDNINTVNFSNHTGYGSFAGSSLAPEELDSILTQLETKLNVQYKALVSGYIPNADLIRTLSQHLPRLKRDGGYYLLDPVMGDNNYMYVDKSCIKEYQNILLLDDLVDIITPNQFELELLTGLRITCKLTLIQAINKLHQEYNIPYIVITSVSGEIFDSQTNDIFCVVSSSQGCKVFKVPMIKSYFTGVGDLFSALLVDRLEKNDMDLSTSVNQVLTIVSWTLKLTHKSALLAQRAAAKNENAGELVGKINDADTMKYLELRIIQARDYYSYDGPGEFVETDMDRLLD</sequence>
<dbReference type="InterPro" id="IPR013749">
    <property type="entry name" value="PM/HMP-P_kinase-1"/>
</dbReference>
<comment type="similarity">
    <text evidence="1">Belongs to the pyridoxine kinase family.</text>
</comment>
<organism evidence="9">
    <name type="scientific">Spathaspora passalidarum (strain NRRL Y-27907 / 11-Y1)</name>
    <dbReference type="NCBI Taxonomy" id="619300"/>
    <lineage>
        <taxon>Eukaryota</taxon>
        <taxon>Fungi</taxon>
        <taxon>Dikarya</taxon>
        <taxon>Ascomycota</taxon>
        <taxon>Saccharomycotina</taxon>
        <taxon>Pichiomycetes</taxon>
        <taxon>Debaryomycetaceae</taxon>
        <taxon>Spathaspora</taxon>
    </lineage>
</organism>
<dbReference type="SUPFAM" id="SSF53613">
    <property type="entry name" value="Ribokinase-like"/>
    <property type="match status" value="1"/>
</dbReference>
<keyword evidence="6" id="KW-0067">ATP-binding</keyword>
<dbReference type="PANTHER" id="PTHR10534:SF2">
    <property type="entry name" value="PYRIDOXAL KINASE"/>
    <property type="match status" value="1"/>
</dbReference>
<evidence type="ECO:0000256" key="6">
    <source>
        <dbReference type="ARBA" id="ARBA00022840"/>
    </source>
</evidence>
<dbReference type="KEGG" id="spaa:SPAPADRAFT_58523"/>
<proteinExistence type="inferred from homology"/>
<dbReference type="PANTHER" id="PTHR10534">
    <property type="entry name" value="PYRIDOXAL KINASE"/>
    <property type="match status" value="1"/>
</dbReference>
<evidence type="ECO:0000259" key="7">
    <source>
        <dbReference type="Pfam" id="PF08543"/>
    </source>
</evidence>
<evidence type="ECO:0000256" key="3">
    <source>
        <dbReference type="ARBA" id="ARBA00022679"/>
    </source>
</evidence>
<evidence type="ECO:0000313" key="9">
    <source>
        <dbReference type="Proteomes" id="UP000000709"/>
    </source>
</evidence>
<evidence type="ECO:0000256" key="1">
    <source>
        <dbReference type="ARBA" id="ARBA00008805"/>
    </source>
</evidence>
<dbReference type="AlphaFoldDB" id="G3AGG2"/>
<dbReference type="InterPro" id="IPR004625">
    <property type="entry name" value="PyrdxlKinase"/>
</dbReference>
<evidence type="ECO:0000256" key="2">
    <source>
        <dbReference type="ARBA" id="ARBA00012104"/>
    </source>
</evidence>
<dbReference type="RefSeq" id="XP_007372713.1">
    <property type="nucleotide sequence ID" value="XM_007372651.1"/>
</dbReference>
<dbReference type="GO" id="GO:0005524">
    <property type="term" value="F:ATP binding"/>
    <property type="evidence" value="ECO:0007669"/>
    <property type="project" value="UniProtKB-KW"/>
</dbReference>
<dbReference type="FunCoup" id="G3AGG2">
    <property type="interactions" value="301"/>
</dbReference>
<dbReference type="Gene3D" id="3.40.1190.20">
    <property type="match status" value="1"/>
</dbReference>
<gene>
    <name evidence="8" type="ORF">SPAPADRAFT_58523</name>
</gene>
<keyword evidence="4" id="KW-0547">Nucleotide-binding</keyword>
<dbReference type="Pfam" id="PF08543">
    <property type="entry name" value="Phos_pyr_kin"/>
    <property type="match status" value="1"/>
</dbReference>
<dbReference type="GO" id="GO:0005777">
    <property type="term" value="C:peroxisome"/>
    <property type="evidence" value="ECO:0007669"/>
    <property type="project" value="EnsemblFungi"/>
</dbReference>
<dbReference type="OMA" id="HTQYGQW"/>
<keyword evidence="9" id="KW-1185">Reference proteome</keyword>
<dbReference type="STRING" id="619300.G3AGG2"/>
<evidence type="ECO:0000256" key="5">
    <source>
        <dbReference type="ARBA" id="ARBA00022777"/>
    </source>
</evidence>
<dbReference type="EMBL" id="GL996499">
    <property type="protein sequence ID" value="EGW35301.1"/>
    <property type="molecule type" value="Genomic_DNA"/>
</dbReference>
<dbReference type="CDD" id="cd01173">
    <property type="entry name" value="pyridoxal_pyridoxamine_kinase"/>
    <property type="match status" value="1"/>
</dbReference>
<protein>
    <recommendedName>
        <fullName evidence="2">pyridoxal kinase</fullName>
        <ecNumber evidence="2">2.7.1.35</ecNumber>
    </recommendedName>
</protein>
<dbReference type="NCBIfam" id="TIGR00687">
    <property type="entry name" value="pyridox_kin"/>
    <property type="match status" value="1"/>
</dbReference>
<keyword evidence="5" id="KW-0418">Kinase</keyword>
<dbReference type="GO" id="GO:0009443">
    <property type="term" value="P:pyridoxal 5'-phosphate salvage"/>
    <property type="evidence" value="ECO:0007669"/>
    <property type="project" value="InterPro"/>
</dbReference>
<dbReference type="eggNOG" id="KOG2599">
    <property type="taxonomic scope" value="Eukaryota"/>
</dbReference>
<dbReference type="GeneID" id="18872485"/>
<evidence type="ECO:0000256" key="4">
    <source>
        <dbReference type="ARBA" id="ARBA00022741"/>
    </source>
</evidence>
<dbReference type="GO" id="GO:0008478">
    <property type="term" value="F:pyridoxal kinase activity"/>
    <property type="evidence" value="ECO:0007669"/>
    <property type="project" value="UniProtKB-EC"/>
</dbReference>
<name>G3AGG2_SPAPN</name>
<dbReference type="InterPro" id="IPR029056">
    <property type="entry name" value="Ribokinase-like"/>
</dbReference>
<evidence type="ECO:0000313" key="8">
    <source>
        <dbReference type="EMBL" id="EGW35301.1"/>
    </source>
</evidence>